<dbReference type="AlphaFoldDB" id="A0A9C6TST4"/>
<sequence>MASASSSASIPPPRSCTYDVFLSFRGEDTRTGFTGHLYAALNRKGITTYKDDKNLRKGHVISKELLKAIDESMFAVIVFSPDYASSSWCLDELQKIMECKNQLGLQIETVFYGVEPCDVRHQRGIFEEAFKKHEQRHDREKVKRWRDALTQVAAHSDMESTVRRQIFCYFHIGGNIEVVPNQKIIYHGGKIIGELIEEGCTHSNLMHKIWLRTKENMQNKRITYTLMYISWR</sequence>
<dbReference type="SMART" id="SM00255">
    <property type="entry name" value="TIR"/>
    <property type="match status" value="1"/>
</dbReference>
<accession>A0A9C6TST4</accession>
<reference evidence="7" key="2">
    <citation type="submission" date="2025-08" db="UniProtKB">
        <authorList>
            <consortium name="RefSeq"/>
        </authorList>
    </citation>
    <scope>IDENTIFICATION</scope>
    <source>
        <tissue evidence="7">Whole plant</tissue>
    </source>
</reference>
<gene>
    <name evidence="7" type="primary">LOC127746492</name>
</gene>
<dbReference type="SUPFAM" id="SSF52200">
    <property type="entry name" value="Toll/Interleukin receptor TIR domain"/>
    <property type="match status" value="1"/>
</dbReference>
<dbReference type="PANTHER" id="PTHR32009">
    <property type="entry name" value="TMV RESISTANCE PROTEIN N-LIKE"/>
    <property type="match status" value="1"/>
</dbReference>
<dbReference type="RefSeq" id="XP_052115872.1">
    <property type="nucleotide sequence ID" value="XM_052259912.1"/>
</dbReference>
<evidence type="ECO:0000313" key="7">
    <source>
        <dbReference type="RefSeq" id="XP_052115872.1"/>
    </source>
</evidence>
<evidence type="ECO:0000256" key="3">
    <source>
        <dbReference type="ARBA" id="ARBA00023027"/>
    </source>
</evidence>
<comment type="catalytic activity">
    <reaction evidence="4">
        <text>NAD(+) + H2O = ADP-D-ribose + nicotinamide + H(+)</text>
        <dbReference type="Rhea" id="RHEA:16301"/>
        <dbReference type="ChEBI" id="CHEBI:15377"/>
        <dbReference type="ChEBI" id="CHEBI:15378"/>
        <dbReference type="ChEBI" id="CHEBI:17154"/>
        <dbReference type="ChEBI" id="CHEBI:57540"/>
        <dbReference type="ChEBI" id="CHEBI:57967"/>
        <dbReference type="EC" id="3.2.2.6"/>
    </reaction>
    <physiologicalReaction direction="left-to-right" evidence="4">
        <dbReference type="Rhea" id="RHEA:16302"/>
    </physiologicalReaction>
</comment>
<keyword evidence="6" id="KW-1185">Reference proteome</keyword>
<keyword evidence="3" id="KW-0520">NAD</keyword>
<dbReference type="PANTHER" id="PTHR32009:SF39">
    <property type="entry name" value="TIR DOMAIN-CONTAINING PROTEIN"/>
    <property type="match status" value="1"/>
</dbReference>
<evidence type="ECO:0000256" key="4">
    <source>
        <dbReference type="ARBA" id="ARBA00047304"/>
    </source>
</evidence>
<evidence type="ECO:0000259" key="5">
    <source>
        <dbReference type="PROSITE" id="PS50104"/>
    </source>
</evidence>
<dbReference type="GO" id="GO:0061809">
    <property type="term" value="F:NAD+ nucleosidase activity, cyclic ADP-ribose generating"/>
    <property type="evidence" value="ECO:0007669"/>
    <property type="project" value="UniProtKB-EC"/>
</dbReference>
<dbReference type="Proteomes" id="UP000515211">
    <property type="component" value="Chromosome 4"/>
</dbReference>
<keyword evidence="2" id="KW-0378">Hydrolase</keyword>
<dbReference type="GeneID" id="127746492"/>
<dbReference type="InterPro" id="IPR000157">
    <property type="entry name" value="TIR_dom"/>
</dbReference>
<dbReference type="GO" id="GO:0007165">
    <property type="term" value="P:signal transduction"/>
    <property type="evidence" value="ECO:0007669"/>
    <property type="project" value="InterPro"/>
</dbReference>
<name>A0A9C6TST4_ARADU</name>
<dbReference type="InterPro" id="IPR035897">
    <property type="entry name" value="Toll_tir_struct_dom_sf"/>
</dbReference>
<dbReference type="Pfam" id="PF01582">
    <property type="entry name" value="TIR"/>
    <property type="match status" value="1"/>
</dbReference>
<evidence type="ECO:0000256" key="2">
    <source>
        <dbReference type="ARBA" id="ARBA00022801"/>
    </source>
</evidence>
<organism evidence="6 7">
    <name type="scientific">Arachis duranensis</name>
    <name type="common">Wild peanut</name>
    <dbReference type="NCBI Taxonomy" id="130453"/>
    <lineage>
        <taxon>Eukaryota</taxon>
        <taxon>Viridiplantae</taxon>
        <taxon>Streptophyta</taxon>
        <taxon>Embryophyta</taxon>
        <taxon>Tracheophyta</taxon>
        <taxon>Spermatophyta</taxon>
        <taxon>Magnoliopsida</taxon>
        <taxon>eudicotyledons</taxon>
        <taxon>Gunneridae</taxon>
        <taxon>Pentapetalae</taxon>
        <taxon>rosids</taxon>
        <taxon>fabids</taxon>
        <taxon>Fabales</taxon>
        <taxon>Fabaceae</taxon>
        <taxon>Papilionoideae</taxon>
        <taxon>50 kb inversion clade</taxon>
        <taxon>dalbergioids sensu lato</taxon>
        <taxon>Dalbergieae</taxon>
        <taxon>Pterocarpus clade</taxon>
        <taxon>Arachis</taxon>
    </lineage>
</organism>
<evidence type="ECO:0000256" key="1">
    <source>
        <dbReference type="ARBA" id="ARBA00011982"/>
    </source>
</evidence>
<proteinExistence type="predicted"/>
<evidence type="ECO:0000313" key="6">
    <source>
        <dbReference type="Proteomes" id="UP000515211"/>
    </source>
</evidence>
<reference evidence="6" key="1">
    <citation type="journal article" date="2016" name="Nat. Genet.">
        <title>The genome sequences of Arachis duranensis and Arachis ipaensis, the diploid ancestors of cultivated peanut.</title>
        <authorList>
            <person name="Bertioli D.J."/>
            <person name="Cannon S.B."/>
            <person name="Froenicke L."/>
            <person name="Huang G."/>
            <person name="Farmer A.D."/>
            <person name="Cannon E.K."/>
            <person name="Liu X."/>
            <person name="Gao D."/>
            <person name="Clevenger J."/>
            <person name="Dash S."/>
            <person name="Ren L."/>
            <person name="Moretzsohn M.C."/>
            <person name="Shirasawa K."/>
            <person name="Huang W."/>
            <person name="Vidigal B."/>
            <person name="Abernathy B."/>
            <person name="Chu Y."/>
            <person name="Niederhuth C.E."/>
            <person name="Umale P."/>
            <person name="Araujo A.C."/>
            <person name="Kozik A."/>
            <person name="Kim K.D."/>
            <person name="Burow M.D."/>
            <person name="Varshney R.K."/>
            <person name="Wang X."/>
            <person name="Zhang X."/>
            <person name="Barkley N."/>
            <person name="Guimaraes P.M."/>
            <person name="Isobe S."/>
            <person name="Guo B."/>
            <person name="Liao B."/>
            <person name="Stalker H.T."/>
            <person name="Schmitz R.J."/>
            <person name="Scheffler B.E."/>
            <person name="Leal-Bertioli S.C."/>
            <person name="Xun X."/>
            <person name="Jackson S.A."/>
            <person name="Michelmore R."/>
            <person name="Ozias-Akins P."/>
        </authorList>
    </citation>
    <scope>NUCLEOTIDE SEQUENCE [LARGE SCALE GENOMIC DNA]</scope>
    <source>
        <strain evidence="6">cv. V14167</strain>
    </source>
</reference>
<dbReference type="Gene3D" id="3.40.50.10140">
    <property type="entry name" value="Toll/interleukin-1 receptor homology (TIR) domain"/>
    <property type="match status" value="1"/>
</dbReference>
<dbReference type="PROSITE" id="PS50104">
    <property type="entry name" value="TIR"/>
    <property type="match status" value="1"/>
</dbReference>
<protein>
    <recommendedName>
        <fullName evidence="1">ADP-ribosyl cyclase/cyclic ADP-ribose hydrolase</fullName>
        <ecNumber evidence="1">3.2.2.6</ecNumber>
    </recommendedName>
</protein>
<feature type="domain" description="TIR" evidence="5">
    <location>
        <begin position="16"/>
        <end position="166"/>
    </location>
</feature>
<dbReference type="FunFam" id="3.40.50.10140:FF:000007">
    <property type="entry name" value="Disease resistance protein (TIR-NBS-LRR class)"/>
    <property type="match status" value="1"/>
</dbReference>
<dbReference type="EC" id="3.2.2.6" evidence="1"/>